<organism evidence="2 3">
    <name type="scientific">Arthrobacter cavernae</name>
    <dbReference type="NCBI Taxonomy" id="2817681"/>
    <lineage>
        <taxon>Bacteria</taxon>
        <taxon>Bacillati</taxon>
        <taxon>Actinomycetota</taxon>
        <taxon>Actinomycetes</taxon>
        <taxon>Micrococcales</taxon>
        <taxon>Micrococcaceae</taxon>
        <taxon>Arthrobacter</taxon>
    </lineage>
</organism>
<feature type="transmembrane region" description="Helical" evidence="1">
    <location>
        <begin position="74"/>
        <end position="92"/>
    </location>
</feature>
<comment type="caution">
    <text evidence="2">The sequence shown here is derived from an EMBL/GenBank/DDBJ whole genome shotgun (WGS) entry which is preliminary data.</text>
</comment>
<keyword evidence="3" id="KW-1185">Reference proteome</keyword>
<evidence type="ECO:0000256" key="1">
    <source>
        <dbReference type="SAM" id="Phobius"/>
    </source>
</evidence>
<feature type="transmembrane region" description="Helical" evidence="1">
    <location>
        <begin position="45"/>
        <end position="68"/>
    </location>
</feature>
<accession>A0A939HDZ0</accession>
<evidence type="ECO:0000313" key="2">
    <source>
        <dbReference type="EMBL" id="MBO1266628.1"/>
    </source>
</evidence>
<gene>
    <name evidence="2" type="ORF">J1902_01295</name>
</gene>
<sequence length="105" mass="11431">MTDQDHDLWAEFDNLKPAGPDRVEGYPGGEPQGFGFRTGVRSARVALGFAIYALALGTTPVLIGAIVFAGQGEWLLLGLLVLIEAVFVYGFRQLLRQARNRRAGL</sequence>
<reference evidence="2" key="1">
    <citation type="submission" date="2021-03" db="EMBL/GenBank/DDBJ databases">
        <title>A new species, PO-11, isolated from a karst cave deposit.</title>
        <authorList>
            <person name="Zhaoxiaoyong W."/>
        </authorList>
    </citation>
    <scope>NUCLEOTIDE SEQUENCE</scope>
    <source>
        <strain evidence="2">PO-11</strain>
    </source>
</reference>
<dbReference type="RefSeq" id="WP_207614375.1">
    <property type="nucleotide sequence ID" value="NZ_JAFNLL010000002.1"/>
</dbReference>
<protein>
    <submittedName>
        <fullName evidence="2">Uncharacterized protein</fullName>
    </submittedName>
</protein>
<keyword evidence="1" id="KW-0812">Transmembrane</keyword>
<keyword evidence="1" id="KW-0472">Membrane</keyword>
<dbReference type="Proteomes" id="UP000664164">
    <property type="component" value="Unassembled WGS sequence"/>
</dbReference>
<evidence type="ECO:0000313" key="3">
    <source>
        <dbReference type="Proteomes" id="UP000664164"/>
    </source>
</evidence>
<dbReference type="EMBL" id="JAFNLL010000002">
    <property type="protein sequence ID" value="MBO1266628.1"/>
    <property type="molecule type" value="Genomic_DNA"/>
</dbReference>
<dbReference type="AlphaFoldDB" id="A0A939HDZ0"/>
<keyword evidence="1" id="KW-1133">Transmembrane helix</keyword>
<name>A0A939HDZ0_9MICC</name>
<proteinExistence type="predicted"/>